<comment type="subcellular location">
    <subcellularLocation>
        <location evidence="2">Cell inner membrane</location>
        <topology evidence="2">Multi-pass membrane protein</topology>
    </subcellularLocation>
</comment>
<dbReference type="InterPro" id="IPR003594">
    <property type="entry name" value="HATPase_dom"/>
</dbReference>
<dbReference type="PROSITE" id="PS50885">
    <property type="entry name" value="HAMP"/>
    <property type="match status" value="1"/>
</dbReference>
<evidence type="ECO:0000256" key="14">
    <source>
        <dbReference type="SAM" id="Phobius"/>
    </source>
</evidence>
<reference evidence="17 18" key="1">
    <citation type="submission" date="2020-08" db="EMBL/GenBank/DDBJ databases">
        <title>Genomic Encyclopedia of Type Strains, Phase IV (KMG-IV): sequencing the most valuable type-strain genomes for metagenomic binning, comparative biology and taxonomic classification.</title>
        <authorList>
            <person name="Goeker M."/>
        </authorList>
    </citation>
    <scope>NUCLEOTIDE SEQUENCE [LARGE SCALE GENOMIC DNA]</scope>
    <source>
        <strain evidence="17 18">DSM 101806</strain>
    </source>
</reference>
<dbReference type="Proteomes" id="UP000557392">
    <property type="component" value="Unassembled WGS sequence"/>
</dbReference>
<dbReference type="Gene3D" id="3.30.565.10">
    <property type="entry name" value="Histidine kinase-like ATPase, C-terminal domain"/>
    <property type="match status" value="1"/>
</dbReference>
<keyword evidence="9 17" id="KW-0418">Kinase</keyword>
<evidence type="ECO:0000256" key="8">
    <source>
        <dbReference type="ARBA" id="ARBA00022741"/>
    </source>
</evidence>
<keyword evidence="5" id="KW-0597">Phosphoprotein</keyword>
<dbReference type="PANTHER" id="PTHR44936">
    <property type="entry name" value="SENSOR PROTEIN CREC"/>
    <property type="match status" value="1"/>
</dbReference>
<dbReference type="Pfam" id="PF00672">
    <property type="entry name" value="HAMP"/>
    <property type="match status" value="1"/>
</dbReference>
<gene>
    <name evidence="17" type="ORF">GGR46_000025</name>
</gene>
<evidence type="ECO:0000256" key="13">
    <source>
        <dbReference type="ARBA" id="ARBA00023136"/>
    </source>
</evidence>
<dbReference type="GO" id="GO:0005886">
    <property type="term" value="C:plasma membrane"/>
    <property type="evidence" value="ECO:0007669"/>
    <property type="project" value="UniProtKB-SubCell"/>
</dbReference>
<sequence>MTFRRGGAGSPLFLRVFALMVVCVAVTQLMNFALLIAVQTPTAKLYTVGQAVDALRGKPGDDDFSVSREEHFTEQPWNPRGERTEIAMAKAMGVPVERVLITFPTPFLTREKSYDRASVPRPMSPASVQAARDVIITGDFTAAYRADDGRWVIVTTVTGFEPWRWFVLWWLIVSAAAVAPFAWALARRIAKPIGAFAEAAERLGRDPRAAPIAIEGPSEIADAAAAFNRMQARLNRYVDDRATVVGAVAHDLRTPLMRLGLRLEAAPDDLRQACEGDIRDMEAMISATLSYLRDTTKQGVRKPLDLRSLAETVTDDMSDHGEPVTLAPGGAVVVEGNSPALKAMLNNLILNAIKYAGSAEVSLAEADGQALIEVRDDGPGVPPEDLDRVFEPFFRGERSRNRDTGGIGLGLASARAVARAHGGDLVIRNREEGGLSALVTLPV</sequence>
<evidence type="ECO:0000256" key="10">
    <source>
        <dbReference type="ARBA" id="ARBA00022840"/>
    </source>
</evidence>
<dbReference type="InterPro" id="IPR050980">
    <property type="entry name" value="2C_sensor_his_kinase"/>
</dbReference>
<protein>
    <recommendedName>
        <fullName evidence="3">histidine kinase</fullName>
        <ecNumber evidence="3">2.7.13.3</ecNumber>
    </recommendedName>
</protein>
<keyword evidence="18" id="KW-1185">Reference proteome</keyword>
<keyword evidence="13 14" id="KW-0472">Membrane</keyword>
<keyword evidence="7 14" id="KW-0812">Transmembrane</keyword>
<dbReference type="InterPro" id="IPR004358">
    <property type="entry name" value="Sig_transdc_His_kin-like_C"/>
</dbReference>
<keyword evidence="8" id="KW-0547">Nucleotide-binding</keyword>
<evidence type="ECO:0000259" key="15">
    <source>
        <dbReference type="PROSITE" id="PS50109"/>
    </source>
</evidence>
<dbReference type="CDD" id="cd00075">
    <property type="entry name" value="HATPase"/>
    <property type="match status" value="1"/>
</dbReference>
<evidence type="ECO:0000256" key="2">
    <source>
        <dbReference type="ARBA" id="ARBA00004429"/>
    </source>
</evidence>
<evidence type="ECO:0000256" key="3">
    <source>
        <dbReference type="ARBA" id="ARBA00012438"/>
    </source>
</evidence>
<accession>A0A7W6JN86</accession>
<dbReference type="PANTHER" id="PTHR44936:SF5">
    <property type="entry name" value="SENSOR HISTIDINE KINASE ENVZ"/>
    <property type="match status" value="1"/>
</dbReference>
<keyword evidence="4" id="KW-1003">Cell membrane</keyword>
<dbReference type="PRINTS" id="PR00344">
    <property type="entry name" value="BCTRLSENSOR"/>
</dbReference>
<evidence type="ECO:0000256" key="4">
    <source>
        <dbReference type="ARBA" id="ARBA00022519"/>
    </source>
</evidence>
<dbReference type="InterPro" id="IPR005467">
    <property type="entry name" value="His_kinase_dom"/>
</dbReference>
<proteinExistence type="predicted"/>
<feature type="transmembrane region" description="Helical" evidence="14">
    <location>
        <begin position="12"/>
        <end position="38"/>
    </location>
</feature>
<feature type="domain" description="Histidine kinase" evidence="15">
    <location>
        <begin position="247"/>
        <end position="443"/>
    </location>
</feature>
<organism evidence="17 18">
    <name type="scientific">Sphingomonas kyeonggiensis</name>
    <dbReference type="NCBI Taxonomy" id="1268553"/>
    <lineage>
        <taxon>Bacteria</taxon>
        <taxon>Pseudomonadati</taxon>
        <taxon>Pseudomonadota</taxon>
        <taxon>Alphaproteobacteria</taxon>
        <taxon>Sphingomonadales</taxon>
        <taxon>Sphingomonadaceae</taxon>
        <taxon>Sphingomonas</taxon>
    </lineage>
</organism>
<dbReference type="EMBL" id="JACIEH010000001">
    <property type="protein sequence ID" value="MBB4096492.1"/>
    <property type="molecule type" value="Genomic_DNA"/>
</dbReference>
<keyword evidence="11 14" id="KW-1133">Transmembrane helix</keyword>
<evidence type="ECO:0000256" key="6">
    <source>
        <dbReference type="ARBA" id="ARBA00022679"/>
    </source>
</evidence>
<dbReference type="GO" id="GO:0000155">
    <property type="term" value="F:phosphorelay sensor kinase activity"/>
    <property type="evidence" value="ECO:0007669"/>
    <property type="project" value="InterPro"/>
</dbReference>
<evidence type="ECO:0000256" key="5">
    <source>
        <dbReference type="ARBA" id="ARBA00022553"/>
    </source>
</evidence>
<dbReference type="InterPro" id="IPR036890">
    <property type="entry name" value="HATPase_C_sf"/>
</dbReference>
<dbReference type="AlphaFoldDB" id="A0A7W6JN86"/>
<keyword evidence="12" id="KW-0902">Two-component regulatory system</keyword>
<dbReference type="SUPFAM" id="SSF47384">
    <property type="entry name" value="Homodimeric domain of signal transducing histidine kinase"/>
    <property type="match status" value="1"/>
</dbReference>
<dbReference type="EC" id="2.7.13.3" evidence="3"/>
<evidence type="ECO:0000259" key="16">
    <source>
        <dbReference type="PROSITE" id="PS50885"/>
    </source>
</evidence>
<dbReference type="Gene3D" id="1.10.287.130">
    <property type="match status" value="1"/>
</dbReference>
<feature type="transmembrane region" description="Helical" evidence="14">
    <location>
        <begin position="167"/>
        <end position="186"/>
    </location>
</feature>
<comment type="caution">
    <text evidence="17">The sequence shown here is derived from an EMBL/GenBank/DDBJ whole genome shotgun (WGS) entry which is preliminary data.</text>
</comment>
<dbReference type="InterPro" id="IPR036097">
    <property type="entry name" value="HisK_dim/P_sf"/>
</dbReference>
<dbReference type="SMART" id="SM00304">
    <property type="entry name" value="HAMP"/>
    <property type="match status" value="1"/>
</dbReference>
<feature type="domain" description="HAMP" evidence="16">
    <location>
        <begin position="187"/>
        <end position="239"/>
    </location>
</feature>
<dbReference type="InterPro" id="IPR003660">
    <property type="entry name" value="HAMP_dom"/>
</dbReference>
<comment type="catalytic activity">
    <reaction evidence="1">
        <text>ATP + protein L-histidine = ADP + protein N-phospho-L-histidine.</text>
        <dbReference type="EC" id="2.7.13.3"/>
    </reaction>
</comment>
<dbReference type="SUPFAM" id="SSF55874">
    <property type="entry name" value="ATPase domain of HSP90 chaperone/DNA topoisomerase II/histidine kinase"/>
    <property type="match status" value="1"/>
</dbReference>
<keyword evidence="4" id="KW-0997">Cell inner membrane</keyword>
<evidence type="ECO:0000256" key="12">
    <source>
        <dbReference type="ARBA" id="ARBA00023012"/>
    </source>
</evidence>
<dbReference type="SMART" id="SM00387">
    <property type="entry name" value="HATPase_c"/>
    <property type="match status" value="1"/>
</dbReference>
<dbReference type="CDD" id="cd06225">
    <property type="entry name" value="HAMP"/>
    <property type="match status" value="1"/>
</dbReference>
<evidence type="ECO:0000256" key="1">
    <source>
        <dbReference type="ARBA" id="ARBA00000085"/>
    </source>
</evidence>
<evidence type="ECO:0000256" key="9">
    <source>
        <dbReference type="ARBA" id="ARBA00022777"/>
    </source>
</evidence>
<keyword evidence="10" id="KW-0067">ATP-binding</keyword>
<evidence type="ECO:0000313" key="17">
    <source>
        <dbReference type="EMBL" id="MBB4096492.1"/>
    </source>
</evidence>
<dbReference type="Pfam" id="PF02518">
    <property type="entry name" value="HATPase_c"/>
    <property type="match status" value="1"/>
</dbReference>
<evidence type="ECO:0000313" key="18">
    <source>
        <dbReference type="Proteomes" id="UP000557392"/>
    </source>
</evidence>
<keyword evidence="6" id="KW-0808">Transferase</keyword>
<evidence type="ECO:0000256" key="11">
    <source>
        <dbReference type="ARBA" id="ARBA00022989"/>
    </source>
</evidence>
<dbReference type="SUPFAM" id="SSF158472">
    <property type="entry name" value="HAMP domain-like"/>
    <property type="match status" value="1"/>
</dbReference>
<name>A0A7W6JN86_9SPHN</name>
<dbReference type="PROSITE" id="PS50109">
    <property type="entry name" value="HIS_KIN"/>
    <property type="match status" value="1"/>
</dbReference>
<evidence type="ECO:0000256" key="7">
    <source>
        <dbReference type="ARBA" id="ARBA00022692"/>
    </source>
</evidence>
<dbReference type="RefSeq" id="WP_343057898.1">
    <property type="nucleotide sequence ID" value="NZ_JACIEH010000001.1"/>
</dbReference>
<dbReference type="GO" id="GO:0005524">
    <property type="term" value="F:ATP binding"/>
    <property type="evidence" value="ECO:0007669"/>
    <property type="project" value="UniProtKB-KW"/>
</dbReference>